<accession>A0AAV4DCD1</accession>
<organism evidence="1 2">
    <name type="scientific">Plakobranchus ocellatus</name>
    <dbReference type="NCBI Taxonomy" id="259542"/>
    <lineage>
        <taxon>Eukaryota</taxon>
        <taxon>Metazoa</taxon>
        <taxon>Spiralia</taxon>
        <taxon>Lophotrochozoa</taxon>
        <taxon>Mollusca</taxon>
        <taxon>Gastropoda</taxon>
        <taxon>Heterobranchia</taxon>
        <taxon>Euthyneura</taxon>
        <taxon>Panpulmonata</taxon>
        <taxon>Sacoglossa</taxon>
        <taxon>Placobranchoidea</taxon>
        <taxon>Plakobranchidae</taxon>
        <taxon>Plakobranchus</taxon>
    </lineage>
</organism>
<reference evidence="1 2" key="1">
    <citation type="journal article" date="2021" name="Elife">
        <title>Chloroplast acquisition without the gene transfer in kleptoplastic sea slugs, Plakobranchus ocellatus.</title>
        <authorList>
            <person name="Maeda T."/>
            <person name="Takahashi S."/>
            <person name="Yoshida T."/>
            <person name="Shimamura S."/>
            <person name="Takaki Y."/>
            <person name="Nagai Y."/>
            <person name="Toyoda A."/>
            <person name="Suzuki Y."/>
            <person name="Arimoto A."/>
            <person name="Ishii H."/>
            <person name="Satoh N."/>
            <person name="Nishiyama T."/>
            <person name="Hasebe M."/>
            <person name="Maruyama T."/>
            <person name="Minagawa J."/>
            <person name="Obokata J."/>
            <person name="Shigenobu S."/>
        </authorList>
    </citation>
    <scope>NUCLEOTIDE SEQUENCE [LARGE SCALE GENOMIC DNA]</scope>
</reference>
<evidence type="ECO:0000313" key="2">
    <source>
        <dbReference type="Proteomes" id="UP000735302"/>
    </source>
</evidence>
<gene>
    <name evidence="1" type="ORF">PoB_006837900</name>
</gene>
<dbReference type="AlphaFoldDB" id="A0AAV4DCD1"/>
<evidence type="ECO:0000313" key="1">
    <source>
        <dbReference type="EMBL" id="GFO41874.1"/>
    </source>
</evidence>
<name>A0AAV4DCD1_9GAST</name>
<protein>
    <submittedName>
        <fullName evidence="1">Nephrocystin-4</fullName>
    </submittedName>
</protein>
<dbReference type="Proteomes" id="UP000735302">
    <property type="component" value="Unassembled WGS sequence"/>
</dbReference>
<keyword evidence="2" id="KW-1185">Reference proteome</keyword>
<comment type="caution">
    <text evidence="1">The sequence shown here is derived from an EMBL/GenBank/DDBJ whole genome shotgun (WGS) entry which is preliminary data.</text>
</comment>
<sequence>MASILTGKSWRDFLDKNTHLPAAFDREHAAHDTSSPVCINVKALQGLSTNRYDITHIDKDSFQWTYCEESKYKHSDSKFEISDLELKESSE</sequence>
<dbReference type="EMBL" id="BLXT01007728">
    <property type="protein sequence ID" value="GFO41874.1"/>
    <property type="molecule type" value="Genomic_DNA"/>
</dbReference>
<proteinExistence type="predicted"/>